<sequence length="72" mass="7767">KALPDRPIAGLHADTKRCRLLAMPKADVTWDCAFSGATSVKRRIKIAGITDSSVRNQEQAEQVKGVQTESSG</sequence>
<evidence type="ECO:0000313" key="1">
    <source>
        <dbReference type="EMBL" id="KAG0431001.1"/>
    </source>
</evidence>
<gene>
    <name evidence="1" type="ORF">HPB47_022185</name>
</gene>
<organism evidence="1 2">
    <name type="scientific">Ixodes persulcatus</name>
    <name type="common">Taiga tick</name>
    <dbReference type="NCBI Taxonomy" id="34615"/>
    <lineage>
        <taxon>Eukaryota</taxon>
        <taxon>Metazoa</taxon>
        <taxon>Ecdysozoa</taxon>
        <taxon>Arthropoda</taxon>
        <taxon>Chelicerata</taxon>
        <taxon>Arachnida</taxon>
        <taxon>Acari</taxon>
        <taxon>Parasitiformes</taxon>
        <taxon>Ixodida</taxon>
        <taxon>Ixodoidea</taxon>
        <taxon>Ixodidae</taxon>
        <taxon>Ixodinae</taxon>
        <taxon>Ixodes</taxon>
    </lineage>
</organism>
<reference evidence="1 2" key="1">
    <citation type="journal article" date="2020" name="Cell">
        <title>Large-Scale Comparative Analyses of Tick Genomes Elucidate Their Genetic Diversity and Vector Capacities.</title>
        <authorList>
            <consortium name="Tick Genome and Microbiome Consortium (TIGMIC)"/>
            <person name="Jia N."/>
            <person name="Wang J."/>
            <person name="Shi W."/>
            <person name="Du L."/>
            <person name="Sun Y."/>
            <person name="Zhan W."/>
            <person name="Jiang J.F."/>
            <person name="Wang Q."/>
            <person name="Zhang B."/>
            <person name="Ji P."/>
            <person name="Bell-Sakyi L."/>
            <person name="Cui X.M."/>
            <person name="Yuan T.T."/>
            <person name="Jiang B.G."/>
            <person name="Yang W.F."/>
            <person name="Lam T.T."/>
            <person name="Chang Q.C."/>
            <person name="Ding S.J."/>
            <person name="Wang X.J."/>
            <person name="Zhu J.G."/>
            <person name="Ruan X.D."/>
            <person name="Zhao L."/>
            <person name="Wei J.T."/>
            <person name="Ye R.Z."/>
            <person name="Que T.C."/>
            <person name="Du C.H."/>
            <person name="Zhou Y.H."/>
            <person name="Cheng J.X."/>
            <person name="Dai P.F."/>
            <person name="Guo W.B."/>
            <person name="Han X.H."/>
            <person name="Huang E.J."/>
            <person name="Li L.F."/>
            <person name="Wei W."/>
            <person name="Gao Y.C."/>
            <person name="Liu J.Z."/>
            <person name="Shao H.Z."/>
            <person name="Wang X."/>
            <person name="Wang C.C."/>
            <person name="Yang T.C."/>
            <person name="Huo Q.B."/>
            <person name="Li W."/>
            <person name="Chen H.Y."/>
            <person name="Chen S.E."/>
            <person name="Zhou L.G."/>
            <person name="Ni X.B."/>
            <person name="Tian J.H."/>
            <person name="Sheng Y."/>
            <person name="Liu T."/>
            <person name="Pan Y.S."/>
            <person name="Xia L.Y."/>
            <person name="Li J."/>
            <person name="Zhao F."/>
            <person name="Cao W.C."/>
        </authorList>
    </citation>
    <scope>NUCLEOTIDE SEQUENCE [LARGE SCALE GENOMIC DNA]</scope>
    <source>
        <strain evidence="1">Iper-2018</strain>
    </source>
</reference>
<protein>
    <submittedName>
        <fullName evidence="1">Uncharacterized protein</fullName>
    </submittedName>
</protein>
<feature type="non-terminal residue" evidence="1">
    <location>
        <position position="1"/>
    </location>
</feature>
<keyword evidence="2" id="KW-1185">Reference proteome</keyword>
<accession>A0AC60QDR2</accession>
<evidence type="ECO:0000313" key="2">
    <source>
        <dbReference type="Proteomes" id="UP000805193"/>
    </source>
</evidence>
<proteinExistence type="predicted"/>
<name>A0AC60QDR2_IXOPE</name>
<comment type="caution">
    <text evidence="1">The sequence shown here is derived from an EMBL/GenBank/DDBJ whole genome shotgun (WGS) entry which is preliminary data.</text>
</comment>
<dbReference type="EMBL" id="JABSTQ010009268">
    <property type="protein sequence ID" value="KAG0431001.1"/>
    <property type="molecule type" value="Genomic_DNA"/>
</dbReference>
<dbReference type="Proteomes" id="UP000805193">
    <property type="component" value="Unassembled WGS sequence"/>
</dbReference>